<feature type="compositionally biased region" description="Polar residues" evidence="1">
    <location>
        <begin position="252"/>
        <end position="261"/>
    </location>
</feature>
<feature type="compositionally biased region" description="Low complexity" evidence="1">
    <location>
        <begin position="150"/>
        <end position="161"/>
    </location>
</feature>
<gene>
    <name evidence="2" type="ORF">VKT23_018749</name>
</gene>
<proteinExistence type="predicted"/>
<feature type="compositionally biased region" description="Acidic residues" evidence="1">
    <location>
        <begin position="136"/>
        <end position="149"/>
    </location>
</feature>
<name>A0ABR1IR84_9AGAR</name>
<protein>
    <submittedName>
        <fullName evidence="2">Uncharacterized protein</fullName>
    </submittedName>
</protein>
<feature type="region of interest" description="Disordered" evidence="1">
    <location>
        <begin position="50"/>
        <end position="171"/>
    </location>
</feature>
<dbReference type="Proteomes" id="UP001498398">
    <property type="component" value="Unassembled WGS sequence"/>
</dbReference>
<reference evidence="2 3" key="1">
    <citation type="submission" date="2024-01" db="EMBL/GenBank/DDBJ databases">
        <title>A draft genome for the cacao thread blight pathogen Marasmiellus scandens.</title>
        <authorList>
            <person name="Baruah I.K."/>
            <person name="Leung J."/>
            <person name="Bukari Y."/>
            <person name="Amoako-Attah I."/>
            <person name="Meinhardt L.W."/>
            <person name="Bailey B.A."/>
            <person name="Cohen S.P."/>
        </authorList>
    </citation>
    <scope>NUCLEOTIDE SEQUENCE [LARGE SCALE GENOMIC DNA]</scope>
    <source>
        <strain evidence="2 3">GH-19</strain>
    </source>
</reference>
<feature type="compositionally biased region" description="Polar residues" evidence="1">
    <location>
        <begin position="7"/>
        <end position="22"/>
    </location>
</feature>
<evidence type="ECO:0000313" key="3">
    <source>
        <dbReference type="Proteomes" id="UP001498398"/>
    </source>
</evidence>
<feature type="compositionally biased region" description="Pro residues" evidence="1">
    <location>
        <begin position="93"/>
        <end position="103"/>
    </location>
</feature>
<feature type="region of interest" description="Disordered" evidence="1">
    <location>
        <begin position="1"/>
        <end position="22"/>
    </location>
</feature>
<evidence type="ECO:0000256" key="1">
    <source>
        <dbReference type="SAM" id="MobiDB-lite"/>
    </source>
</evidence>
<keyword evidence="3" id="KW-1185">Reference proteome</keyword>
<feature type="compositionally biased region" description="Low complexity" evidence="1">
    <location>
        <begin position="80"/>
        <end position="92"/>
    </location>
</feature>
<comment type="caution">
    <text evidence="2">The sequence shown here is derived from an EMBL/GenBank/DDBJ whole genome shotgun (WGS) entry which is preliminary data.</text>
</comment>
<sequence length="299" mass="31865">MPAKLSTAPSFTAASNAASRTAYTKSTTVQQFLAQPRATFSTVAHDMMNLDDNASSGRGLISTGSAPPGIATRRRTSSMLPASPSLRSTSPRPFSPPLSPPTLSPLGSPLLDPRQGLIPSSNNNTPPTSSPRRDDPDESDSDWYSESEPTDSGSSLGSNSSRKTLTQFATEGDSVNHAQGLDLFADIPLVQEVQEYSDTDSFMAFRNRVRDSDDRSIRSNSTDASYARGPLFMSPPGTPVIEEENQFFDGNPGNQTTTKRTSAGLGLGFRSTGTRKVSVTKLGHSFVKALEAGGRKLKV</sequence>
<feature type="compositionally biased region" description="Low complexity" evidence="1">
    <location>
        <begin position="104"/>
        <end position="127"/>
    </location>
</feature>
<dbReference type="EMBL" id="JBANRG010000088">
    <property type="protein sequence ID" value="KAK7437126.1"/>
    <property type="molecule type" value="Genomic_DNA"/>
</dbReference>
<accession>A0ABR1IR84</accession>
<organism evidence="2 3">
    <name type="scientific">Marasmiellus scandens</name>
    <dbReference type="NCBI Taxonomy" id="2682957"/>
    <lineage>
        <taxon>Eukaryota</taxon>
        <taxon>Fungi</taxon>
        <taxon>Dikarya</taxon>
        <taxon>Basidiomycota</taxon>
        <taxon>Agaricomycotina</taxon>
        <taxon>Agaricomycetes</taxon>
        <taxon>Agaricomycetidae</taxon>
        <taxon>Agaricales</taxon>
        <taxon>Marasmiineae</taxon>
        <taxon>Omphalotaceae</taxon>
        <taxon>Marasmiellus</taxon>
    </lineage>
</organism>
<feature type="region of interest" description="Disordered" evidence="1">
    <location>
        <begin position="210"/>
        <end position="267"/>
    </location>
</feature>
<evidence type="ECO:0000313" key="2">
    <source>
        <dbReference type="EMBL" id="KAK7437126.1"/>
    </source>
</evidence>